<organism evidence="2 3">
    <name type="scientific">Methanotorris formicicus Mc-S-70</name>
    <dbReference type="NCBI Taxonomy" id="647171"/>
    <lineage>
        <taxon>Archaea</taxon>
        <taxon>Methanobacteriati</taxon>
        <taxon>Methanobacteriota</taxon>
        <taxon>Methanomada group</taxon>
        <taxon>Methanococci</taxon>
        <taxon>Methanococcales</taxon>
        <taxon>Methanocaldococcaceae</taxon>
        <taxon>Methanotorris</taxon>
    </lineage>
</organism>
<evidence type="ECO:0000313" key="2">
    <source>
        <dbReference type="EMBL" id="EHP83891.1"/>
    </source>
</evidence>
<dbReference type="STRING" id="647171.MetfoDRAFT_1829"/>
<gene>
    <name evidence="2" type="ORF">MetfoDRAFT_1829</name>
</gene>
<dbReference type="EMBL" id="AGJL01000067">
    <property type="protein sequence ID" value="EHP83891.1"/>
    <property type="molecule type" value="Genomic_DNA"/>
</dbReference>
<dbReference type="AlphaFoldDB" id="H1L1A5"/>
<sequence length="163" mass="19776">MLYHYIRICLRKSYKNNLERGFINWIRKFNIDDNEVNEVIACIKKNMQEKSSLWDESKVREIILEWKEEQIKKKEEELNKRQKEIEDEVKKDVKTKKYEDEGITNKITKMSNIKEKDEDIENKDRLKQLKDKILSYEGDLRNVLIAIIENHPELVSIIDRHLQ</sequence>
<name>H1L1A5_9EURY</name>
<evidence type="ECO:0000256" key="1">
    <source>
        <dbReference type="SAM" id="Coils"/>
    </source>
</evidence>
<dbReference type="Proteomes" id="UP000003706">
    <property type="component" value="Unassembled WGS sequence"/>
</dbReference>
<protein>
    <submittedName>
        <fullName evidence="2">Uncharacterized protein</fullName>
    </submittedName>
</protein>
<comment type="caution">
    <text evidence="2">The sequence shown here is derived from an EMBL/GenBank/DDBJ whole genome shotgun (WGS) entry which is preliminary data.</text>
</comment>
<feature type="coiled-coil region" evidence="1">
    <location>
        <begin position="64"/>
        <end position="91"/>
    </location>
</feature>
<proteinExistence type="predicted"/>
<evidence type="ECO:0000313" key="3">
    <source>
        <dbReference type="Proteomes" id="UP000003706"/>
    </source>
</evidence>
<keyword evidence="3" id="KW-1185">Reference proteome</keyword>
<keyword evidence="1" id="KW-0175">Coiled coil</keyword>
<accession>H1L1A5</accession>
<reference evidence="2 3" key="1">
    <citation type="submission" date="2011-09" db="EMBL/GenBank/DDBJ databases">
        <title>The draft genome of Methanotorris formicicus Mc-S-70.</title>
        <authorList>
            <consortium name="US DOE Joint Genome Institute (JGI-PGF)"/>
            <person name="Lucas S."/>
            <person name="Han J."/>
            <person name="Lapidus A."/>
            <person name="Cheng J.-F."/>
            <person name="Goodwin L."/>
            <person name="Pitluck S."/>
            <person name="Peters L."/>
            <person name="Land M.L."/>
            <person name="Hauser L."/>
            <person name="Sieprawska-Lupa M."/>
            <person name="Takai K."/>
            <person name="Miyazaki J."/>
            <person name="Whitman W."/>
            <person name="Woyke T.J."/>
        </authorList>
    </citation>
    <scope>NUCLEOTIDE SEQUENCE [LARGE SCALE GENOMIC DNA]</scope>
    <source>
        <strain evidence="2 3">Mc-S-70</strain>
    </source>
</reference>